<dbReference type="Proteomes" id="UP001163046">
    <property type="component" value="Unassembled WGS sequence"/>
</dbReference>
<dbReference type="InterPro" id="IPR051093">
    <property type="entry name" value="Neuroligin/BSAL"/>
</dbReference>
<evidence type="ECO:0000256" key="1">
    <source>
        <dbReference type="ARBA" id="ARBA00005964"/>
    </source>
</evidence>
<protein>
    <recommendedName>
        <fullName evidence="4">Carboxylesterase type B domain-containing protein</fullName>
    </recommendedName>
</protein>
<dbReference type="InterPro" id="IPR019819">
    <property type="entry name" value="Carboxylesterase_B_CS"/>
</dbReference>
<dbReference type="OrthoDB" id="3200163at2759"/>
<accession>A0A9X0D262</accession>
<dbReference type="InterPro" id="IPR029058">
    <property type="entry name" value="AB_hydrolase_fold"/>
</dbReference>
<dbReference type="PROSITE" id="PS00941">
    <property type="entry name" value="CARBOXYLESTERASE_B_2"/>
    <property type="match status" value="1"/>
</dbReference>
<dbReference type="Gene3D" id="3.40.50.1820">
    <property type="entry name" value="alpha/beta hydrolase"/>
    <property type="match status" value="1"/>
</dbReference>
<name>A0A9X0D262_9CNID</name>
<dbReference type="AlphaFoldDB" id="A0A9X0D262"/>
<dbReference type="InterPro" id="IPR002018">
    <property type="entry name" value="CarbesteraseB"/>
</dbReference>
<comment type="similarity">
    <text evidence="1">Belongs to the type-B carboxylesterase/lipase family.</text>
</comment>
<feature type="signal peptide" evidence="3">
    <location>
        <begin position="1"/>
        <end position="21"/>
    </location>
</feature>
<evidence type="ECO:0000256" key="3">
    <source>
        <dbReference type="SAM" id="SignalP"/>
    </source>
</evidence>
<dbReference type="PANTHER" id="PTHR43903">
    <property type="entry name" value="NEUROLIGIN"/>
    <property type="match status" value="1"/>
</dbReference>
<dbReference type="SUPFAM" id="SSF53474">
    <property type="entry name" value="alpha/beta-Hydrolases"/>
    <property type="match status" value="1"/>
</dbReference>
<comment type="caution">
    <text evidence="5">The sequence shown here is derived from an EMBL/GenBank/DDBJ whole genome shotgun (WGS) entry which is preliminary data.</text>
</comment>
<reference evidence="5" key="1">
    <citation type="submission" date="2023-01" db="EMBL/GenBank/DDBJ databases">
        <title>Genome assembly of the deep-sea coral Lophelia pertusa.</title>
        <authorList>
            <person name="Herrera S."/>
            <person name="Cordes E."/>
        </authorList>
    </citation>
    <scope>NUCLEOTIDE SEQUENCE</scope>
    <source>
        <strain evidence="5">USNM1676648</strain>
        <tissue evidence="5">Polyp</tissue>
    </source>
</reference>
<dbReference type="EMBL" id="MU825890">
    <property type="protein sequence ID" value="KAJ7384150.1"/>
    <property type="molecule type" value="Genomic_DNA"/>
</dbReference>
<organism evidence="5 6">
    <name type="scientific">Desmophyllum pertusum</name>
    <dbReference type="NCBI Taxonomy" id="174260"/>
    <lineage>
        <taxon>Eukaryota</taxon>
        <taxon>Metazoa</taxon>
        <taxon>Cnidaria</taxon>
        <taxon>Anthozoa</taxon>
        <taxon>Hexacorallia</taxon>
        <taxon>Scleractinia</taxon>
        <taxon>Caryophylliina</taxon>
        <taxon>Caryophylliidae</taxon>
        <taxon>Desmophyllum</taxon>
    </lineage>
</organism>
<evidence type="ECO:0000313" key="5">
    <source>
        <dbReference type="EMBL" id="KAJ7384150.1"/>
    </source>
</evidence>
<dbReference type="Pfam" id="PF00135">
    <property type="entry name" value="COesterase"/>
    <property type="match status" value="1"/>
</dbReference>
<feature type="domain" description="Carboxylesterase type B" evidence="4">
    <location>
        <begin position="28"/>
        <end position="138"/>
    </location>
</feature>
<feature type="chain" id="PRO_5040788679" description="Carboxylesterase type B domain-containing protein" evidence="3">
    <location>
        <begin position="22"/>
        <end position="152"/>
    </location>
</feature>
<evidence type="ECO:0000313" key="6">
    <source>
        <dbReference type="Proteomes" id="UP001163046"/>
    </source>
</evidence>
<keyword evidence="2 3" id="KW-0732">Signal</keyword>
<evidence type="ECO:0000259" key="4">
    <source>
        <dbReference type="Pfam" id="PF00135"/>
    </source>
</evidence>
<proteinExistence type="inferred from homology"/>
<keyword evidence="6" id="KW-1185">Reference proteome</keyword>
<gene>
    <name evidence="5" type="ORF">OS493_023478</name>
</gene>
<sequence length="152" mass="17237">MEFFTISSIVSLILSIELCLAISEGDEVKVTTRYGSIQGNIRRFADINRPIKAVSKFLGIPYAVPPVGELRFKPPQEPLAWKPSVYNASYFRSICIQDPEYNDFFWPNLSIPQSEDCLYLNVYAPHRDRAQNNSILSWCTFTEGDTMPGPPP</sequence>
<evidence type="ECO:0000256" key="2">
    <source>
        <dbReference type="ARBA" id="ARBA00022729"/>
    </source>
</evidence>